<evidence type="ECO:0000256" key="1">
    <source>
        <dbReference type="SAM" id="MobiDB-lite"/>
    </source>
</evidence>
<gene>
    <name evidence="2" type="ORF">RHSIM_Rhsim10G0129400</name>
</gene>
<reference evidence="2" key="1">
    <citation type="submission" date="2019-11" db="EMBL/GenBank/DDBJ databases">
        <authorList>
            <person name="Liu Y."/>
            <person name="Hou J."/>
            <person name="Li T.-Q."/>
            <person name="Guan C.-H."/>
            <person name="Wu X."/>
            <person name="Wu H.-Z."/>
            <person name="Ling F."/>
            <person name="Zhang R."/>
            <person name="Shi X.-G."/>
            <person name="Ren J.-P."/>
            <person name="Chen E.-F."/>
            <person name="Sun J.-M."/>
        </authorList>
    </citation>
    <scope>NUCLEOTIDE SEQUENCE</scope>
    <source>
        <strain evidence="2">Adult_tree_wgs_1</strain>
        <tissue evidence="2">Leaves</tissue>
    </source>
</reference>
<accession>A0A834LAG6</accession>
<sequence length="146" mass="16617">MANLGPQPEIRCPSYDDDHHDSNEGIGNETRGEVPKDGNQMQNMLEHVFVGGLLDDDSDELPANIGRGDVRSFDKLFNAAQRKIYPGGEKIVLAFIVEMLHVKVYKKMPNDTFIIMMNVIKGMRQDYDEAIPWNTYEGTLMKRRNS</sequence>
<feature type="region of interest" description="Disordered" evidence="1">
    <location>
        <begin position="1"/>
        <end position="38"/>
    </location>
</feature>
<comment type="caution">
    <text evidence="2">The sequence shown here is derived from an EMBL/GenBank/DDBJ whole genome shotgun (WGS) entry which is preliminary data.</text>
</comment>
<dbReference type="OrthoDB" id="1932595at2759"/>
<name>A0A834LAG6_RHOSS</name>
<dbReference type="AlphaFoldDB" id="A0A834LAG6"/>
<keyword evidence="3" id="KW-1185">Reference proteome</keyword>
<feature type="compositionally biased region" description="Basic and acidic residues" evidence="1">
    <location>
        <begin position="14"/>
        <end position="23"/>
    </location>
</feature>
<protein>
    <submittedName>
        <fullName evidence="2">Uncharacterized protein</fullName>
    </submittedName>
</protein>
<organism evidence="2 3">
    <name type="scientific">Rhododendron simsii</name>
    <name type="common">Sims's rhododendron</name>
    <dbReference type="NCBI Taxonomy" id="118357"/>
    <lineage>
        <taxon>Eukaryota</taxon>
        <taxon>Viridiplantae</taxon>
        <taxon>Streptophyta</taxon>
        <taxon>Embryophyta</taxon>
        <taxon>Tracheophyta</taxon>
        <taxon>Spermatophyta</taxon>
        <taxon>Magnoliopsida</taxon>
        <taxon>eudicotyledons</taxon>
        <taxon>Gunneridae</taxon>
        <taxon>Pentapetalae</taxon>
        <taxon>asterids</taxon>
        <taxon>Ericales</taxon>
        <taxon>Ericaceae</taxon>
        <taxon>Ericoideae</taxon>
        <taxon>Rhodoreae</taxon>
        <taxon>Rhododendron</taxon>
    </lineage>
</organism>
<dbReference type="EMBL" id="WJXA01000010">
    <property type="protein sequence ID" value="KAF7130258.1"/>
    <property type="molecule type" value="Genomic_DNA"/>
</dbReference>
<evidence type="ECO:0000313" key="2">
    <source>
        <dbReference type="EMBL" id="KAF7130258.1"/>
    </source>
</evidence>
<evidence type="ECO:0000313" key="3">
    <source>
        <dbReference type="Proteomes" id="UP000626092"/>
    </source>
</evidence>
<dbReference type="Proteomes" id="UP000626092">
    <property type="component" value="Unassembled WGS sequence"/>
</dbReference>
<proteinExistence type="predicted"/>